<feature type="binding site" evidence="9 10">
    <location>
        <position position="93"/>
    </location>
    <ligand>
        <name>Mg(2+)</name>
        <dbReference type="ChEBI" id="CHEBI:18420"/>
        <label>2</label>
    </ligand>
</feature>
<dbReference type="EMBL" id="FOSR01000017">
    <property type="protein sequence ID" value="SFL16578.1"/>
    <property type="molecule type" value="Genomic_DNA"/>
</dbReference>
<dbReference type="InterPro" id="IPR006240">
    <property type="entry name" value="CysQ"/>
</dbReference>
<dbReference type="FunFam" id="3.30.540.10:FF:000007">
    <property type="entry name" value="3'(2'),5'-bisphosphate nucleotidase CysQ"/>
    <property type="match status" value="1"/>
</dbReference>
<keyword evidence="4 9" id="KW-0997">Cell inner membrane</keyword>
<feature type="binding site" evidence="9">
    <location>
        <begin position="92"/>
        <end position="95"/>
    </location>
    <ligand>
        <name>substrate</name>
    </ligand>
</feature>
<feature type="binding site" evidence="9">
    <location>
        <position position="90"/>
    </location>
    <ligand>
        <name>Mg(2+)</name>
        <dbReference type="ChEBI" id="CHEBI:18420"/>
        <label>1</label>
    </ligand>
</feature>
<comment type="similarity">
    <text evidence="2 9">Belongs to the inositol monophosphatase superfamily. CysQ family.</text>
</comment>
<evidence type="ECO:0000256" key="6">
    <source>
        <dbReference type="ARBA" id="ARBA00022801"/>
    </source>
</evidence>
<gene>
    <name evidence="9" type="primary">cysQ</name>
    <name evidence="11" type="ORF">SAMN05192579_11746</name>
</gene>
<dbReference type="InterPro" id="IPR020550">
    <property type="entry name" value="Inositol_monophosphatase_CS"/>
</dbReference>
<dbReference type="GO" id="GO:0050427">
    <property type="term" value="P:3'-phosphoadenosine 5'-phosphosulfate metabolic process"/>
    <property type="evidence" value="ECO:0007669"/>
    <property type="project" value="TreeGrafter"/>
</dbReference>
<feature type="binding site" evidence="9">
    <location>
        <position position="70"/>
    </location>
    <ligand>
        <name>substrate</name>
    </ligand>
</feature>
<dbReference type="PROSITE" id="PS00629">
    <property type="entry name" value="IMP_1"/>
    <property type="match status" value="1"/>
</dbReference>
<feature type="binding site" evidence="9">
    <location>
        <position position="217"/>
    </location>
    <ligand>
        <name>Mg(2+)</name>
        <dbReference type="ChEBI" id="CHEBI:18420"/>
        <label>2</label>
    </ligand>
</feature>
<keyword evidence="6 9" id="KW-0378">Hydrolase</keyword>
<keyword evidence="8 9" id="KW-0472">Membrane</keyword>
<dbReference type="InterPro" id="IPR050725">
    <property type="entry name" value="CysQ/Inositol_MonoPase"/>
</dbReference>
<comment type="function">
    <text evidence="9">Converts adenosine-3',5'-bisphosphate (PAP) to AMP.</text>
</comment>
<feature type="binding site" evidence="10">
    <location>
        <position position="217"/>
    </location>
    <ligand>
        <name>Mg(2+)</name>
        <dbReference type="ChEBI" id="CHEBI:18420"/>
        <label>1</label>
        <note>catalytic</note>
    </ligand>
</feature>
<dbReference type="Pfam" id="PF00459">
    <property type="entry name" value="Inositol_P"/>
    <property type="match status" value="1"/>
</dbReference>
<dbReference type="RefSeq" id="WP_092705024.1">
    <property type="nucleotide sequence ID" value="NZ_FOSR01000017.1"/>
</dbReference>
<dbReference type="PANTHER" id="PTHR43028:SF5">
    <property type="entry name" value="3'(2'),5'-BISPHOSPHATE NUCLEOTIDASE 1"/>
    <property type="match status" value="1"/>
</dbReference>
<dbReference type="GO" id="GO:0046854">
    <property type="term" value="P:phosphatidylinositol phosphate biosynthetic process"/>
    <property type="evidence" value="ECO:0007669"/>
    <property type="project" value="InterPro"/>
</dbReference>
<dbReference type="NCBIfam" id="TIGR01331">
    <property type="entry name" value="bisphos_cysQ"/>
    <property type="match status" value="1"/>
</dbReference>
<dbReference type="GO" id="GO:0008441">
    <property type="term" value="F:3'(2'),5'-bisphosphate nucleotidase activity"/>
    <property type="evidence" value="ECO:0007669"/>
    <property type="project" value="UniProtKB-UniRule"/>
</dbReference>
<feature type="binding site" evidence="9">
    <location>
        <position position="70"/>
    </location>
    <ligand>
        <name>Mg(2+)</name>
        <dbReference type="ChEBI" id="CHEBI:18420"/>
        <label>1</label>
    </ligand>
</feature>
<feature type="binding site" evidence="9">
    <location>
        <position position="217"/>
    </location>
    <ligand>
        <name>substrate</name>
    </ligand>
</feature>
<comment type="cofactor">
    <cofactor evidence="9 10">
        <name>Mg(2+)</name>
        <dbReference type="ChEBI" id="CHEBI:18420"/>
    </cofactor>
</comment>
<keyword evidence="5 9" id="KW-0479">Metal-binding</keyword>
<name>A0A1I4FF65_9GAMM</name>
<evidence type="ECO:0000256" key="7">
    <source>
        <dbReference type="ARBA" id="ARBA00022842"/>
    </source>
</evidence>
<evidence type="ECO:0000256" key="4">
    <source>
        <dbReference type="ARBA" id="ARBA00022519"/>
    </source>
</evidence>
<dbReference type="GO" id="GO:0000103">
    <property type="term" value="P:sulfate assimilation"/>
    <property type="evidence" value="ECO:0007669"/>
    <property type="project" value="TreeGrafter"/>
</dbReference>
<dbReference type="GO" id="GO:0000287">
    <property type="term" value="F:magnesium ion binding"/>
    <property type="evidence" value="ECO:0007669"/>
    <property type="project" value="UniProtKB-UniRule"/>
</dbReference>
<evidence type="ECO:0000256" key="9">
    <source>
        <dbReference type="HAMAP-Rule" id="MF_02095"/>
    </source>
</evidence>
<evidence type="ECO:0000256" key="5">
    <source>
        <dbReference type="ARBA" id="ARBA00022723"/>
    </source>
</evidence>
<dbReference type="InterPro" id="IPR000760">
    <property type="entry name" value="Inositol_monophosphatase-like"/>
</dbReference>
<keyword evidence="7 9" id="KW-0460">Magnesium</keyword>
<feature type="binding site" evidence="10">
    <location>
        <position position="92"/>
    </location>
    <ligand>
        <name>Mg(2+)</name>
        <dbReference type="ChEBI" id="CHEBI:18420"/>
        <label>1</label>
        <note>catalytic</note>
    </ligand>
</feature>
<evidence type="ECO:0000256" key="8">
    <source>
        <dbReference type="ARBA" id="ARBA00023136"/>
    </source>
</evidence>
<protein>
    <recommendedName>
        <fullName evidence="9">3'(2'),5'-bisphosphate nucleotidase CysQ</fullName>
        <ecNumber evidence="9">3.1.3.7</ecNumber>
    </recommendedName>
    <alternativeName>
        <fullName evidence="9">3'(2'),5-bisphosphonucleoside 3'(2')-phosphohydrolase</fullName>
    </alternativeName>
    <alternativeName>
        <fullName evidence="9">3'-phosphoadenosine 5'-phosphate phosphatase</fullName>
        <shortName evidence="9">PAP phosphatase</shortName>
    </alternativeName>
</protein>
<evidence type="ECO:0000256" key="2">
    <source>
        <dbReference type="ARBA" id="ARBA00005289"/>
    </source>
</evidence>
<dbReference type="HAMAP" id="MF_02095">
    <property type="entry name" value="CysQ"/>
    <property type="match status" value="1"/>
</dbReference>
<evidence type="ECO:0000313" key="12">
    <source>
        <dbReference type="Proteomes" id="UP000198725"/>
    </source>
</evidence>
<comment type="subcellular location">
    <subcellularLocation>
        <location evidence="9">Cell inner membrane</location>
        <topology evidence="9">Peripheral membrane protein</topology>
        <orientation evidence="9">Cytoplasmic side</orientation>
    </subcellularLocation>
</comment>
<dbReference type="Proteomes" id="UP000198725">
    <property type="component" value="Unassembled WGS sequence"/>
</dbReference>
<dbReference type="PROSITE" id="PS00630">
    <property type="entry name" value="IMP_2"/>
    <property type="match status" value="1"/>
</dbReference>
<evidence type="ECO:0000256" key="3">
    <source>
        <dbReference type="ARBA" id="ARBA00022475"/>
    </source>
</evidence>
<proteinExistence type="inferred from homology"/>
<evidence type="ECO:0000256" key="1">
    <source>
        <dbReference type="ARBA" id="ARBA00001625"/>
    </source>
</evidence>
<dbReference type="Gene3D" id="3.40.190.80">
    <property type="match status" value="1"/>
</dbReference>
<dbReference type="AlphaFoldDB" id="A0A1I4FF65"/>
<dbReference type="Gene3D" id="3.30.540.10">
    <property type="entry name" value="Fructose-1,6-Bisphosphatase, subunit A, domain 1"/>
    <property type="match status" value="1"/>
</dbReference>
<dbReference type="GO" id="GO:0005886">
    <property type="term" value="C:plasma membrane"/>
    <property type="evidence" value="ECO:0007669"/>
    <property type="project" value="UniProtKB-SubCell"/>
</dbReference>
<dbReference type="InterPro" id="IPR020583">
    <property type="entry name" value="Inositol_monoP_metal-BS"/>
</dbReference>
<feature type="binding site" evidence="9">
    <location>
        <position position="92"/>
    </location>
    <ligand>
        <name>Mg(2+)</name>
        <dbReference type="ChEBI" id="CHEBI:18420"/>
        <label>1</label>
    </ligand>
</feature>
<dbReference type="PRINTS" id="PR00377">
    <property type="entry name" value="IMPHPHTASES"/>
</dbReference>
<organism evidence="11 12">
    <name type="scientific">Rhodanobacter glycinis</name>
    <dbReference type="NCBI Taxonomy" id="582702"/>
    <lineage>
        <taxon>Bacteria</taxon>
        <taxon>Pseudomonadati</taxon>
        <taxon>Pseudomonadota</taxon>
        <taxon>Gammaproteobacteria</taxon>
        <taxon>Lysobacterales</taxon>
        <taxon>Rhodanobacteraceae</taxon>
        <taxon>Rhodanobacter</taxon>
    </lineage>
</organism>
<keyword evidence="12" id="KW-1185">Reference proteome</keyword>
<reference evidence="12" key="1">
    <citation type="submission" date="2016-10" db="EMBL/GenBank/DDBJ databases">
        <authorList>
            <person name="Varghese N."/>
            <person name="Submissions S."/>
        </authorList>
    </citation>
    <scope>NUCLEOTIDE SEQUENCE [LARGE SCALE GENOMIC DNA]</scope>
    <source>
        <strain evidence="12">MO64</strain>
    </source>
</reference>
<feature type="binding site" evidence="9 10">
    <location>
        <position position="90"/>
    </location>
    <ligand>
        <name>Mg(2+)</name>
        <dbReference type="ChEBI" id="CHEBI:18420"/>
        <label>2</label>
    </ligand>
</feature>
<dbReference type="CDD" id="cd01638">
    <property type="entry name" value="CysQ"/>
    <property type="match status" value="1"/>
</dbReference>
<dbReference type="PANTHER" id="PTHR43028">
    <property type="entry name" value="3'(2'),5'-BISPHOSPHATE NUCLEOTIDASE 1"/>
    <property type="match status" value="1"/>
</dbReference>
<feature type="binding site" evidence="10">
    <location>
        <position position="70"/>
    </location>
    <ligand>
        <name>Mg(2+)</name>
        <dbReference type="ChEBI" id="CHEBI:18420"/>
        <label>1</label>
        <note>catalytic</note>
    </ligand>
</feature>
<comment type="catalytic activity">
    <reaction evidence="1 9">
        <text>adenosine 3',5'-bisphosphate + H2O = AMP + phosphate</text>
        <dbReference type="Rhea" id="RHEA:10040"/>
        <dbReference type="ChEBI" id="CHEBI:15377"/>
        <dbReference type="ChEBI" id="CHEBI:43474"/>
        <dbReference type="ChEBI" id="CHEBI:58343"/>
        <dbReference type="ChEBI" id="CHEBI:456215"/>
        <dbReference type="EC" id="3.1.3.7"/>
    </reaction>
</comment>
<sequence>MSGALGHALLEQVGALARRAGDAIMAIYRQDFEVEFKADHSPLTAADLAAQKVIAAGLASLDPVWPIVSEEARQLPWEQRRQWTRYWLVDPLDGTREFVKRNGEFTVNIALIENHHSVLGVVLAPVTGELFAAAQGHGAWQQAHEGGAWQRIATRALARPARVAGSRSHGGAQEDTLRHMLGDDYQLQPLGSSLKFCLIARGAADVYLRRGPTSEWDTAAAQCVLEEAGGAVLDLHGQPFRYNRGESLLNPEFIAVGDSGIDWTRKLRDAGLP</sequence>
<evidence type="ECO:0000313" key="11">
    <source>
        <dbReference type="EMBL" id="SFL16578.1"/>
    </source>
</evidence>
<evidence type="ECO:0000256" key="10">
    <source>
        <dbReference type="PIRSR" id="PIRSR600760-2"/>
    </source>
</evidence>
<dbReference type="EC" id="3.1.3.7" evidence="9"/>
<keyword evidence="3 9" id="KW-1003">Cell membrane</keyword>
<accession>A0A1I4FF65</accession>
<dbReference type="SUPFAM" id="SSF56655">
    <property type="entry name" value="Carbohydrate phosphatase"/>
    <property type="match status" value="1"/>
</dbReference>